<dbReference type="AlphaFoldDB" id="A0A401P596"/>
<evidence type="ECO:0000313" key="7">
    <source>
        <dbReference type="EMBL" id="GCB68250.1"/>
    </source>
</evidence>
<feature type="region of interest" description="Disordered" evidence="6">
    <location>
        <begin position="615"/>
        <end position="637"/>
    </location>
</feature>
<dbReference type="Pfam" id="PF05556">
    <property type="entry name" value="Calsarcin"/>
    <property type="match status" value="1"/>
</dbReference>
<feature type="compositionally biased region" description="Low complexity" evidence="6">
    <location>
        <begin position="387"/>
        <end position="404"/>
    </location>
</feature>
<keyword evidence="8" id="KW-1185">Reference proteome</keyword>
<proteinExistence type="inferred from homology"/>
<dbReference type="STRING" id="75743.A0A401P596"/>
<evidence type="ECO:0000256" key="3">
    <source>
        <dbReference type="ARBA" id="ARBA00022490"/>
    </source>
</evidence>
<organism evidence="7 8">
    <name type="scientific">Scyliorhinus torazame</name>
    <name type="common">Cloudy catshark</name>
    <name type="synonym">Catulus torazame</name>
    <dbReference type="NCBI Taxonomy" id="75743"/>
    <lineage>
        <taxon>Eukaryota</taxon>
        <taxon>Metazoa</taxon>
        <taxon>Chordata</taxon>
        <taxon>Craniata</taxon>
        <taxon>Vertebrata</taxon>
        <taxon>Chondrichthyes</taxon>
        <taxon>Elasmobranchii</taxon>
        <taxon>Galeomorphii</taxon>
        <taxon>Galeoidea</taxon>
        <taxon>Carcharhiniformes</taxon>
        <taxon>Scyliorhinidae</taxon>
        <taxon>Scyliorhinus</taxon>
    </lineage>
</organism>
<dbReference type="EMBL" id="BFAA01005863">
    <property type="protein sequence ID" value="GCB68250.1"/>
    <property type="molecule type" value="Genomic_DNA"/>
</dbReference>
<dbReference type="PANTHER" id="PTHR24217">
    <property type="entry name" value="PUTATIVE-RELATED"/>
    <property type="match status" value="1"/>
</dbReference>
<feature type="compositionally biased region" description="Polar residues" evidence="6">
    <location>
        <begin position="291"/>
        <end position="305"/>
    </location>
</feature>
<evidence type="ECO:0000256" key="6">
    <source>
        <dbReference type="SAM" id="MobiDB-lite"/>
    </source>
</evidence>
<feature type="compositionally biased region" description="Basic and acidic residues" evidence="6">
    <location>
        <begin position="109"/>
        <end position="118"/>
    </location>
</feature>
<dbReference type="GO" id="GO:0032233">
    <property type="term" value="P:positive regulation of actin filament bundle assembly"/>
    <property type="evidence" value="ECO:0007669"/>
    <property type="project" value="TreeGrafter"/>
</dbReference>
<keyword evidence="4" id="KW-0597">Phosphoprotein</keyword>
<feature type="region of interest" description="Disordered" evidence="6">
    <location>
        <begin position="269"/>
        <end position="312"/>
    </location>
</feature>
<reference evidence="7 8" key="1">
    <citation type="journal article" date="2018" name="Nat. Ecol. Evol.">
        <title>Shark genomes provide insights into elasmobranch evolution and the origin of vertebrates.</title>
        <authorList>
            <person name="Hara Y"/>
            <person name="Yamaguchi K"/>
            <person name="Onimaru K"/>
            <person name="Kadota M"/>
            <person name="Koyanagi M"/>
            <person name="Keeley SD"/>
            <person name="Tatsumi K"/>
            <person name="Tanaka K"/>
            <person name="Motone F"/>
            <person name="Kageyama Y"/>
            <person name="Nozu R"/>
            <person name="Adachi N"/>
            <person name="Nishimura O"/>
            <person name="Nakagawa R"/>
            <person name="Tanegashima C"/>
            <person name="Kiyatake I"/>
            <person name="Matsumoto R"/>
            <person name="Murakumo K"/>
            <person name="Nishida K"/>
            <person name="Terakita A"/>
            <person name="Kuratani S"/>
            <person name="Sato K"/>
            <person name="Hyodo S Kuraku.S."/>
        </authorList>
    </citation>
    <scope>NUCLEOTIDE SEQUENCE [LARGE SCALE GENOMIC DNA]</scope>
</reference>
<dbReference type="InterPro" id="IPR051976">
    <property type="entry name" value="Synaptopodin_domain"/>
</dbReference>
<dbReference type="GO" id="GO:0030018">
    <property type="term" value="C:Z disc"/>
    <property type="evidence" value="ECO:0007669"/>
    <property type="project" value="InterPro"/>
</dbReference>
<protein>
    <submittedName>
        <fullName evidence="7">Uncharacterized protein</fullName>
    </submittedName>
</protein>
<evidence type="ECO:0000256" key="2">
    <source>
        <dbReference type="ARBA" id="ARBA00009126"/>
    </source>
</evidence>
<dbReference type="OrthoDB" id="9887337at2759"/>
<comment type="subcellular location">
    <subcellularLocation>
        <location evidence="1">Cytoplasm</location>
    </subcellularLocation>
</comment>
<comment type="similarity">
    <text evidence="5">Belongs to the synaptopodin family.</text>
</comment>
<feature type="compositionally biased region" description="Polar residues" evidence="6">
    <location>
        <begin position="53"/>
        <end position="67"/>
    </location>
</feature>
<dbReference type="GO" id="GO:0015629">
    <property type="term" value="C:actin cytoskeleton"/>
    <property type="evidence" value="ECO:0007669"/>
    <property type="project" value="TreeGrafter"/>
</dbReference>
<sequence length="802" mass="87285">NGFRRSLSVSEQEAKDARIQSQRIAAQLTTPPSANSKGVLLFNKRKKRVNAFTLTSYGQQGPCSGSRVSGPVDGEGRAPGDRLAGTPGEEPRGSANSSSSSEEASIPHFEQRIKRDNMEPTLTIGNHEYPGALEDGSEEAEDCASEDVGEEQCSEGAAGERGGETEAVGEREALQGVMNATEKHLQETNDLVKPARTTMEVHLKCSQPLCDTNNKVHMDLPREDNNQTDGGKIRESLGVYVPEEKQTLVANRTPKPFFSESVSRKSNKLQFESPEISPNSPVYSHPPPVSRMTSPPSCATSNPSAAGQAARPPVMWSNKTGILEESRMRRAGRKPMFTFYEKPKVAPNPELLSLVQGIDVKKKSGQGEALTEEDYLGLGAEAATFTQQKTAPPVAPKPVVSSQADRPVPEWASCLKPPELRAPRRSGATQTLAEVKGKGAELFARRQSRMERDATQAPRPSFSARKAGLEAQGPPAWKPGFDRRLSNPRLYTDTFQNQTASEYRPGSPKSPFYPISPPTTALFNNWSPLGVSKVSSPARPGGDSTDNRRLKDLLAKNVVNAARRKKLSKVPHLDLGKKVSVPQDVMMEELSLLANKGSKMFHMRQKRVDKFTVEGAQGTPAKVDGTMPQDGSKENYGSEAYISQPRKGNAPAVAPKPFGKLSAAKNVKVILNPSIIAPGYSGPLKEIPPEKFNVTAVPKSYQSPWTEAMIGQPDLVESMINQLPEVPVKVQSQAYRCFNRAPTPFGVPGGHRRLFEASGFEPTEIQEEPEVMVDAERFANRPSFNRLARGWTGPPLPESADL</sequence>
<comment type="caution">
    <text evidence="7">The sequence shown here is derived from an EMBL/GenBank/DDBJ whole genome shotgun (WGS) entry which is preliminary data.</text>
</comment>
<evidence type="ECO:0000313" key="8">
    <source>
        <dbReference type="Proteomes" id="UP000288216"/>
    </source>
</evidence>
<dbReference type="PANTHER" id="PTHR24217:SF13">
    <property type="entry name" value="SYNAPTOPODIN"/>
    <property type="match status" value="1"/>
</dbReference>
<name>A0A401P596_SCYTO</name>
<keyword evidence="3" id="KW-0963">Cytoplasm</keyword>
<dbReference type="Proteomes" id="UP000288216">
    <property type="component" value="Unassembled WGS sequence"/>
</dbReference>
<feature type="region of interest" description="Disordered" evidence="6">
    <location>
        <begin position="387"/>
        <end position="410"/>
    </location>
</feature>
<evidence type="ECO:0000256" key="4">
    <source>
        <dbReference type="ARBA" id="ARBA00022553"/>
    </source>
</evidence>
<dbReference type="GO" id="GO:0003779">
    <property type="term" value="F:actin binding"/>
    <property type="evidence" value="ECO:0007669"/>
    <property type="project" value="TreeGrafter"/>
</dbReference>
<comment type="similarity">
    <text evidence="2">Belongs to the myozenin family.</text>
</comment>
<feature type="compositionally biased region" description="Low complexity" evidence="6">
    <location>
        <begin position="94"/>
        <end position="104"/>
    </location>
</feature>
<gene>
    <name evidence="7" type="ORF">scyTo_0012251</name>
</gene>
<feature type="compositionally biased region" description="Acidic residues" evidence="6">
    <location>
        <begin position="135"/>
        <end position="153"/>
    </location>
</feature>
<evidence type="ECO:0000256" key="1">
    <source>
        <dbReference type="ARBA" id="ARBA00004496"/>
    </source>
</evidence>
<evidence type="ECO:0000256" key="5">
    <source>
        <dbReference type="ARBA" id="ARBA00038161"/>
    </source>
</evidence>
<dbReference type="GO" id="GO:0005634">
    <property type="term" value="C:nucleus"/>
    <property type="evidence" value="ECO:0007669"/>
    <property type="project" value="TreeGrafter"/>
</dbReference>
<dbReference type="InterPro" id="IPR008438">
    <property type="entry name" value="MYOZ"/>
</dbReference>
<accession>A0A401P596</accession>
<feature type="non-terminal residue" evidence="7">
    <location>
        <position position="1"/>
    </location>
</feature>
<feature type="region of interest" description="Disordered" evidence="6">
    <location>
        <begin position="53"/>
        <end position="166"/>
    </location>
</feature>